<dbReference type="PROSITE" id="PS50949">
    <property type="entry name" value="HTH_GNTR"/>
    <property type="match status" value="1"/>
</dbReference>
<evidence type="ECO:0000313" key="5">
    <source>
        <dbReference type="EMBL" id="QND70286.1"/>
    </source>
</evidence>
<keyword evidence="3" id="KW-0804">Transcription</keyword>
<dbReference type="Pfam" id="PF07729">
    <property type="entry name" value="FCD"/>
    <property type="match status" value="1"/>
</dbReference>
<dbReference type="EMBL" id="CP050292">
    <property type="protein sequence ID" value="QND70286.1"/>
    <property type="molecule type" value="Genomic_DNA"/>
</dbReference>
<dbReference type="CDD" id="cd07377">
    <property type="entry name" value="WHTH_GntR"/>
    <property type="match status" value="1"/>
</dbReference>
<gene>
    <name evidence="5" type="ORF">HB776_02815</name>
</gene>
<dbReference type="InterPro" id="IPR011711">
    <property type="entry name" value="GntR_C"/>
</dbReference>
<dbReference type="GO" id="GO:0003700">
    <property type="term" value="F:DNA-binding transcription factor activity"/>
    <property type="evidence" value="ECO:0007669"/>
    <property type="project" value="InterPro"/>
</dbReference>
<dbReference type="RefSeq" id="WP_184514884.1">
    <property type="nucleotide sequence ID" value="NZ_CP050292.1"/>
</dbReference>
<dbReference type="GO" id="GO:0003677">
    <property type="term" value="F:DNA binding"/>
    <property type="evidence" value="ECO:0007669"/>
    <property type="project" value="UniProtKB-KW"/>
</dbReference>
<evidence type="ECO:0000259" key="4">
    <source>
        <dbReference type="PROSITE" id="PS50949"/>
    </source>
</evidence>
<evidence type="ECO:0000313" key="6">
    <source>
        <dbReference type="Proteomes" id="UP000515291"/>
    </source>
</evidence>
<dbReference type="SMART" id="SM00895">
    <property type="entry name" value="FCD"/>
    <property type="match status" value="1"/>
</dbReference>
<dbReference type="PANTHER" id="PTHR43537">
    <property type="entry name" value="TRANSCRIPTIONAL REGULATOR, GNTR FAMILY"/>
    <property type="match status" value="1"/>
</dbReference>
<accession>A0A7G6TU54</accession>
<reference evidence="6" key="1">
    <citation type="journal article" date="2020" name="Mol. Plant Microbe">
        <title>Rhizobial microsymbionts of the narrowly endemic Oxytropis species growing in Kamchatka are characterized by significant genetic diversity and possess a set of genes that are associated with T3SS and T6SS secretion systems and can affect the development of symbiosis.</title>
        <authorList>
            <person name="Safronova V."/>
            <person name="Guro P."/>
            <person name="Sazanova A."/>
            <person name="Kuznetsova I."/>
            <person name="Belimov A."/>
            <person name="Yakubov V."/>
            <person name="Chirak E."/>
            <person name="Afonin A."/>
            <person name="Gogolev Y."/>
            <person name="Andronov E."/>
            <person name="Tikhonovich I."/>
        </authorList>
    </citation>
    <scope>NUCLEOTIDE SEQUENCE [LARGE SCALE GENOMIC DNA]</scope>
    <source>
        <strain evidence="6">581</strain>
    </source>
</reference>
<dbReference type="InterPro" id="IPR000524">
    <property type="entry name" value="Tscrpt_reg_HTH_GntR"/>
</dbReference>
<proteinExistence type="predicted"/>
<evidence type="ECO:0000256" key="3">
    <source>
        <dbReference type="ARBA" id="ARBA00023163"/>
    </source>
</evidence>
<dbReference type="PANTHER" id="PTHR43537:SF5">
    <property type="entry name" value="UXU OPERON TRANSCRIPTIONAL REGULATOR"/>
    <property type="match status" value="1"/>
</dbReference>
<organism evidence="5 6">
    <name type="scientific">Tardiphaga robiniae</name>
    <dbReference type="NCBI Taxonomy" id="943830"/>
    <lineage>
        <taxon>Bacteria</taxon>
        <taxon>Pseudomonadati</taxon>
        <taxon>Pseudomonadota</taxon>
        <taxon>Alphaproteobacteria</taxon>
        <taxon>Hyphomicrobiales</taxon>
        <taxon>Nitrobacteraceae</taxon>
        <taxon>Tardiphaga</taxon>
    </lineage>
</organism>
<evidence type="ECO:0000256" key="1">
    <source>
        <dbReference type="ARBA" id="ARBA00023015"/>
    </source>
</evidence>
<dbReference type="SUPFAM" id="SSF46785">
    <property type="entry name" value="Winged helix' DNA-binding domain"/>
    <property type="match status" value="1"/>
</dbReference>
<evidence type="ECO:0000256" key="2">
    <source>
        <dbReference type="ARBA" id="ARBA00023125"/>
    </source>
</evidence>
<dbReference type="Gene3D" id="1.20.120.530">
    <property type="entry name" value="GntR ligand-binding domain-like"/>
    <property type="match status" value="1"/>
</dbReference>
<dbReference type="InterPro" id="IPR036390">
    <property type="entry name" value="WH_DNA-bd_sf"/>
</dbReference>
<dbReference type="Pfam" id="PF00392">
    <property type="entry name" value="GntR"/>
    <property type="match status" value="1"/>
</dbReference>
<feature type="domain" description="HTH gntR-type" evidence="4">
    <location>
        <begin position="6"/>
        <end position="74"/>
    </location>
</feature>
<sequence length="247" mass="27320">MLAAVSTDTSDAVRKTLQFVRHHRLSKGDRLPSERDLSERFGVTRSSVREALAVLDAMRITERKPKSGIYLRNTLEDSGLDALVLQADLGVTFDAQVTRDAIEARIICEEQAFRLACQRRTDADLSKLHGLLDTYAALAANGRNMADEDVEFHLAVAAASQNRILVRTITPLMLMSTRGRRRYFESAALRQRSLDDHRAFVAAIAARDEVAVTALVHSHVQIAAADIQALADQAATDLDHSDTDRKD</sequence>
<protein>
    <submittedName>
        <fullName evidence="5">FadR family transcriptional regulator</fullName>
    </submittedName>
</protein>
<dbReference type="Proteomes" id="UP000515291">
    <property type="component" value="Chromosome"/>
</dbReference>
<dbReference type="Gene3D" id="1.10.10.10">
    <property type="entry name" value="Winged helix-like DNA-binding domain superfamily/Winged helix DNA-binding domain"/>
    <property type="match status" value="1"/>
</dbReference>
<dbReference type="SMART" id="SM00345">
    <property type="entry name" value="HTH_GNTR"/>
    <property type="match status" value="1"/>
</dbReference>
<dbReference type="PRINTS" id="PR00035">
    <property type="entry name" value="HTHGNTR"/>
</dbReference>
<dbReference type="KEGG" id="trb:HB776_02815"/>
<name>A0A7G6TU54_9BRAD</name>
<keyword evidence="1" id="KW-0805">Transcription regulation</keyword>
<dbReference type="SUPFAM" id="SSF48008">
    <property type="entry name" value="GntR ligand-binding domain-like"/>
    <property type="match status" value="1"/>
</dbReference>
<keyword evidence="2" id="KW-0238">DNA-binding</keyword>
<dbReference type="AlphaFoldDB" id="A0A7G6TU54"/>
<dbReference type="InterPro" id="IPR036388">
    <property type="entry name" value="WH-like_DNA-bd_sf"/>
</dbReference>
<dbReference type="InterPro" id="IPR008920">
    <property type="entry name" value="TF_FadR/GntR_C"/>
</dbReference>